<gene>
    <name evidence="1" type="ORF">V1478_014911</name>
</gene>
<dbReference type="Proteomes" id="UP001607302">
    <property type="component" value="Unassembled WGS sequence"/>
</dbReference>
<accession>A0ABD2A3M1</accession>
<dbReference type="EMBL" id="JAUDFV010000155">
    <property type="protein sequence ID" value="KAL2715213.1"/>
    <property type="molecule type" value="Genomic_DNA"/>
</dbReference>
<dbReference type="AlphaFoldDB" id="A0ABD2A3M1"/>
<sequence>MILYWNLIYNVFEKFYKFRLYVLQTNIHIEYCNFHKGHNLKTDLLILVDMRDKQARSVEILETCDTHLVL</sequence>
<evidence type="ECO:0000313" key="1">
    <source>
        <dbReference type="EMBL" id="KAL2715213.1"/>
    </source>
</evidence>
<proteinExistence type="predicted"/>
<evidence type="ECO:0000313" key="2">
    <source>
        <dbReference type="Proteomes" id="UP001607302"/>
    </source>
</evidence>
<reference evidence="1 2" key="1">
    <citation type="journal article" date="2024" name="Ann. Entomol. Soc. Am.">
        <title>Genomic analyses of the southern and eastern yellowjacket wasps (Hymenoptera: Vespidae) reveal evolutionary signatures of social life.</title>
        <authorList>
            <person name="Catto M.A."/>
            <person name="Caine P.B."/>
            <person name="Orr S.E."/>
            <person name="Hunt B.G."/>
            <person name="Goodisman M.A.D."/>
        </authorList>
    </citation>
    <scope>NUCLEOTIDE SEQUENCE [LARGE SCALE GENOMIC DNA]</scope>
    <source>
        <strain evidence="1">233</strain>
        <tissue evidence="1">Head and thorax</tissue>
    </source>
</reference>
<name>A0ABD2A3M1_VESSQ</name>
<protein>
    <submittedName>
        <fullName evidence="1">Uncharacterized protein</fullName>
    </submittedName>
</protein>
<keyword evidence="2" id="KW-1185">Reference proteome</keyword>
<comment type="caution">
    <text evidence="1">The sequence shown here is derived from an EMBL/GenBank/DDBJ whole genome shotgun (WGS) entry which is preliminary data.</text>
</comment>
<organism evidence="1 2">
    <name type="scientific">Vespula squamosa</name>
    <name type="common">Southern yellow jacket</name>
    <name type="synonym">Wasp</name>
    <dbReference type="NCBI Taxonomy" id="30214"/>
    <lineage>
        <taxon>Eukaryota</taxon>
        <taxon>Metazoa</taxon>
        <taxon>Ecdysozoa</taxon>
        <taxon>Arthropoda</taxon>
        <taxon>Hexapoda</taxon>
        <taxon>Insecta</taxon>
        <taxon>Pterygota</taxon>
        <taxon>Neoptera</taxon>
        <taxon>Endopterygota</taxon>
        <taxon>Hymenoptera</taxon>
        <taxon>Apocrita</taxon>
        <taxon>Aculeata</taxon>
        <taxon>Vespoidea</taxon>
        <taxon>Vespidae</taxon>
        <taxon>Vespinae</taxon>
        <taxon>Vespula</taxon>
    </lineage>
</organism>